<dbReference type="AlphaFoldDB" id="A0A9P5K0A3"/>
<dbReference type="Proteomes" id="UP000759537">
    <property type="component" value="Unassembled WGS sequence"/>
</dbReference>
<gene>
    <name evidence="2" type="ORF">DFH94DRAFT_695408</name>
</gene>
<name>A0A9P5K0A3_9AGAM</name>
<dbReference type="Gene3D" id="3.40.50.300">
    <property type="entry name" value="P-loop containing nucleotide triphosphate hydrolases"/>
    <property type="match status" value="1"/>
</dbReference>
<dbReference type="InterPro" id="IPR027417">
    <property type="entry name" value="P-loop_NTPase"/>
</dbReference>
<evidence type="ECO:0008006" key="4">
    <source>
        <dbReference type="Google" id="ProtNLM"/>
    </source>
</evidence>
<keyword evidence="3" id="KW-1185">Reference proteome</keyword>
<dbReference type="SUPFAM" id="SSF52540">
    <property type="entry name" value="P-loop containing nucleoside triphosphate hydrolases"/>
    <property type="match status" value="1"/>
</dbReference>
<feature type="region of interest" description="Disordered" evidence="1">
    <location>
        <begin position="86"/>
        <end position="105"/>
    </location>
</feature>
<comment type="caution">
    <text evidence="2">The sequence shown here is derived from an EMBL/GenBank/DDBJ whole genome shotgun (WGS) entry which is preliminary data.</text>
</comment>
<feature type="region of interest" description="Disordered" evidence="1">
    <location>
        <begin position="24"/>
        <end position="46"/>
    </location>
</feature>
<evidence type="ECO:0000313" key="3">
    <source>
        <dbReference type="Proteomes" id="UP000759537"/>
    </source>
</evidence>
<protein>
    <recommendedName>
        <fullName evidence="4">G domain-containing protein</fullName>
    </recommendedName>
</protein>
<reference evidence="2" key="2">
    <citation type="journal article" date="2020" name="Nat. Commun.">
        <title>Large-scale genome sequencing of mycorrhizal fungi provides insights into the early evolution of symbiotic traits.</title>
        <authorList>
            <person name="Miyauchi S."/>
            <person name="Kiss E."/>
            <person name="Kuo A."/>
            <person name="Drula E."/>
            <person name="Kohler A."/>
            <person name="Sanchez-Garcia M."/>
            <person name="Morin E."/>
            <person name="Andreopoulos B."/>
            <person name="Barry K.W."/>
            <person name="Bonito G."/>
            <person name="Buee M."/>
            <person name="Carver A."/>
            <person name="Chen C."/>
            <person name="Cichocki N."/>
            <person name="Clum A."/>
            <person name="Culley D."/>
            <person name="Crous P.W."/>
            <person name="Fauchery L."/>
            <person name="Girlanda M."/>
            <person name="Hayes R.D."/>
            <person name="Keri Z."/>
            <person name="LaButti K."/>
            <person name="Lipzen A."/>
            <person name="Lombard V."/>
            <person name="Magnuson J."/>
            <person name="Maillard F."/>
            <person name="Murat C."/>
            <person name="Nolan M."/>
            <person name="Ohm R.A."/>
            <person name="Pangilinan J."/>
            <person name="Pereira M.F."/>
            <person name="Perotto S."/>
            <person name="Peter M."/>
            <person name="Pfister S."/>
            <person name="Riley R."/>
            <person name="Sitrit Y."/>
            <person name="Stielow J.B."/>
            <person name="Szollosi G."/>
            <person name="Zifcakova L."/>
            <person name="Stursova M."/>
            <person name="Spatafora J.W."/>
            <person name="Tedersoo L."/>
            <person name="Vaario L.M."/>
            <person name="Yamada A."/>
            <person name="Yan M."/>
            <person name="Wang P."/>
            <person name="Xu J."/>
            <person name="Bruns T."/>
            <person name="Baldrian P."/>
            <person name="Vilgalys R."/>
            <person name="Dunand C."/>
            <person name="Henrissat B."/>
            <person name="Grigoriev I.V."/>
            <person name="Hibbett D."/>
            <person name="Nagy L.G."/>
            <person name="Martin F.M."/>
        </authorList>
    </citation>
    <scope>NUCLEOTIDE SEQUENCE</scope>
    <source>
        <strain evidence="2">Prilba</strain>
    </source>
</reference>
<proteinExistence type="predicted"/>
<feature type="compositionally biased region" description="Low complexity" evidence="1">
    <location>
        <begin position="29"/>
        <end position="46"/>
    </location>
</feature>
<evidence type="ECO:0000256" key="1">
    <source>
        <dbReference type="SAM" id="MobiDB-lite"/>
    </source>
</evidence>
<sequence>MGCCGSTATVPPSPLPSAQAVDQRETVQSTHPTSMSSSTLLSKPSATTLAHERFLDSASSQHPRGSGSSLQRSRFISDASHAALPQGALSHSSRTRTASASASMLGRSRLPAEGYEGRPRFPSTLKSLLPNDFRFRILVVGKRESGKSSLINAVFKANMSVCTQSSLHSYLANLFALQNYKGAPINISGRTTEFLPRDNRHLIVHECSGSGPRDLQAIRDFVTTRNQKGRPASERLHAIWICVPTSDAIDGQFDNNVKELSGIGVPLILVFTKFDESDKALAKTKCEEHRRSLPGNVRAELVSTRPKFRSLIEKLVTTTDEVINAHSRDISAPSEAQRTPPQISPVTLAWSVSQRTSRDINVQGAIERVTSFLLLNMFSHTVQQSWAKQLLAHIGYWRGLWYSDDFAGQTLADCVEVIRTDIVGVWNLPDKDKYLSNPEFKVGISYLVQDLSGAKADRTPGTGAAWLNNRYENSNENICLVVGYIVDLTLILCSVFRSSGNVSPSDVQSVMDNFDNSRLKTSIHAEISRFIRTVPRFNYHDNDVVMEKIIDLIRQNCDKPFV</sequence>
<reference evidence="2" key="1">
    <citation type="submission" date="2019-10" db="EMBL/GenBank/DDBJ databases">
        <authorList>
            <consortium name="DOE Joint Genome Institute"/>
            <person name="Kuo A."/>
            <person name="Miyauchi S."/>
            <person name="Kiss E."/>
            <person name="Drula E."/>
            <person name="Kohler A."/>
            <person name="Sanchez-Garcia M."/>
            <person name="Andreopoulos B."/>
            <person name="Barry K.W."/>
            <person name="Bonito G."/>
            <person name="Buee M."/>
            <person name="Carver A."/>
            <person name="Chen C."/>
            <person name="Cichocki N."/>
            <person name="Clum A."/>
            <person name="Culley D."/>
            <person name="Crous P.W."/>
            <person name="Fauchery L."/>
            <person name="Girlanda M."/>
            <person name="Hayes R."/>
            <person name="Keri Z."/>
            <person name="LaButti K."/>
            <person name="Lipzen A."/>
            <person name="Lombard V."/>
            <person name="Magnuson J."/>
            <person name="Maillard F."/>
            <person name="Morin E."/>
            <person name="Murat C."/>
            <person name="Nolan M."/>
            <person name="Ohm R."/>
            <person name="Pangilinan J."/>
            <person name="Pereira M."/>
            <person name="Perotto S."/>
            <person name="Peter M."/>
            <person name="Riley R."/>
            <person name="Sitrit Y."/>
            <person name="Stielow B."/>
            <person name="Szollosi G."/>
            <person name="Zifcakova L."/>
            <person name="Stursova M."/>
            <person name="Spatafora J.W."/>
            <person name="Tedersoo L."/>
            <person name="Vaario L.-M."/>
            <person name="Yamada A."/>
            <person name="Yan M."/>
            <person name="Wang P."/>
            <person name="Xu J."/>
            <person name="Bruns T."/>
            <person name="Baldrian P."/>
            <person name="Vilgalys R."/>
            <person name="Henrissat B."/>
            <person name="Grigoriev I.V."/>
            <person name="Hibbett D."/>
            <person name="Nagy L.G."/>
            <person name="Martin F.M."/>
        </authorList>
    </citation>
    <scope>NUCLEOTIDE SEQUENCE</scope>
    <source>
        <strain evidence="2">Prilba</strain>
    </source>
</reference>
<dbReference type="EMBL" id="WHVB01000017">
    <property type="protein sequence ID" value="KAF8474332.1"/>
    <property type="molecule type" value="Genomic_DNA"/>
</dbReference>
<dbReference type="OrthoDB" id="391988at2759"/>
<evidence type="ECO:0000313" key="2">
    <source>
        <dbReference type="EMBL" id="KAF8474332.1"/>
    </source>
</evidence>
<accession>A0A9P5K0A3</accession>
<organism evidence="2 3">
    <name type="scientific">Russula ochroleuca</name>
    <dbReference type="NCBI Taxonomy" id="152965"/>
    <lineage>
        <taxon>Eukaryota</taxon>
        <taxon>Fungi</taxon>
        <taxon>Dikarya</taxon>
        <taxon>Basidiomycota</taxon>
        <taxon>Agaricomycotina</taxon>
        <taxon>Agaricomycetes</taxon>
        <taxon>Russulales</taxon>
        <taxon>Russulaceae</taxon>
        <taxon>Russula</taxon>
    </lineage>
</organism>